<dbReference type="GO" id="GO:0032259">
    <property type="term" value="P:methylation"/>
    <property type="evidence" value="ECO:0007669"/>
    <property type="project" value="UniProtKB-KW"/>
</dbReference>
<evidence type="ECO:0000256" key="2">
    <source>
        <dbReference type="ARBA" id="ARBA00022679"/>
    </source>
</evidence>
<dbReference type="PANTHER" id="PTHR44942:SF4">
    <property type="entry name" value="METHYLTRANSFERASE TYPE 11 DOMAIN-CONTAINING PROTEIN"/>
    <property type="match status" value="1"/>
</dbReference>
<dbReference type="Proteomes" id="UP000539111">
    <property type="component" value="Unassembled WGS sequence"/>
</dbReference>
<dbReference type="SUPFAM" id="SSF53335">
    <property type="entry name" value="S-adenosyl-L-methionine-dependent methyltransferases"/>
    <property type="match status" value="1"/>
</dbReference>
<dbReference type="CDD" id="cd02440">
    <property type="entry name" value="AdoMet_MTases"/>
    <property type="match status" value="1"/>
</dbReference>
<protein>
    <submittedName>
        <fullName evidence="4">SAM-dependent methyltransferase</fullName>
    </submittedName>
</protein>
<dbReference type="InterPro" id="IPR051052">
    <property type="entry name" value="Diverse_substrate_MTase"/>
</dbReference>
<dbReference type="RefSeq" id="WP_179429080.1">
    <property type="nucleotide sequence ID" value="NZ_JACBZP010000001.1"/>
</dbReference>
<evidence type="ECO:0000259" key="3">
    <source>
        <dbReference type="Pfam" id="PF13649"/>
    </source>
</evidence>
<dbReference type="AlphaFoldDB" id="A0A7Z0D4N3"/>
<organism evidence="4 5">
    <name type="scientific">Spelaeicoccus albus</name>
    <dbReference type="NCBI Taxonomy" id="1280376"/>
    <lineage>
        <taxon>Bacteria</taxon>
        <taxon>Bacillati</taxon>
        <taxon>Actinomycetota</taxon>
        <taxon>Actinomycetes</taxon>
        <taxon>Micrococcales</taxon>
        <taxon>Brevibacteriaceae</taxon>
        <taxon>Spelaeicoccus</taxon>
    </lineage>
</organism>
<evidence type="ECO:0000313" key="5">
    <source>
        <dbReference type="Proteomes" id="UP000539111"/>
    </source>
</evidence>
<accession>A0A7Z0D4N3</accession>
<dbReference type="GO" id="GO:0008168">
    <property type="term" value="F:methyltransferase activity"/>
    <property type="evidence" value="ECO:0007669"/>
    <property type="project" value="UniProtKB-KW"/>
</dbReference>
<dbReference type="EMBL" id="JACBZP010000001">
    <property type="protein sequence ID" value="NYI68785.1"/>
    <property type="molecule type" value="Genomic_DNA"/>
</dbReference>
<proteinExistence type="predicted"/>
<keyword evidence="5" id="KW-1185">Reference proteome</keyword>
<feature type="domain" description="Methyltransferase" evidence="3">
    <location>
        <begin position="79"/>
        <end position="172"/>
    </location>
</feature>
<dbReference type="InterPro" id="IPR041698">
    <property type="entry name" value="Methyltransf_25"/>
</dbReference>
<reference evidence="4 5" key="1">
    <citation type="submission" date="2020-07" db="EMBL/GenBank/DDBJ databases">
        <title>Sequencing the genomes of 1000 actinobacteria strains.</title>
        <authorList>
            <person name="Klenk H.-P."/>
        </authorList>
    </citation>
    <scope>NUCLEOTIDE SEQUENCE [LARGE SCALE GENOMIC DNA]</scope>
    <source>
        <strain evidence="4 5">DSM 26341</strain>
    </source>
</reference>
<sequence>MIDRLSEPNLTYVASAVVYLIQGPAQSWHNRIVAGDATLRRAKSFEEGAVAYERFRPTFPDALFDDLVAMAGSRFDSGVLEVGAGTGRATLPLARRGAQLQVVEPSGDMLRVLRDRLHSEKLQDAVSVRQATFEDVVPDEGPYGVVIAAQSFHWADSRTRWTRLARLLGQNGIAFLFWNGWHLDPTQHDLDAVRKVYRRDGRGLVPDIDDHCAAANWAHDEIAAEPALTNAESTTYVWEWELLIDNYLNLLATTSQYAVAAAHHRKQLLNALKAVLGDAVRLNAKTHLLSTRPQTSE</sequence>
<evidence type="ECO:0000256" key="1">
    <source>
        <dbReference type="ARBA" id="ARBA00022603"/>
    </source>
</evidence>
<dbReference type="Pfam" id="PF13649">
    <property type="entry name" value="Methyltransf_25"/>
    <property type="match status" value="1"/>
</dbReference>
<dbReference type="PANTHER" id="PTHR44942">
    <property type="entry name" value="METHYLTRANSF_11 DOMAIN-CONTAINING PROTEIN"/>
    <property type="match status" value="1"/>
</dbReference>
<dbReference type="InterPro" id="IPR029063">
    <property type="entry name" value="SAM-dependent_MTases_sf"/>
</dbReference>
<keyword evidence="2 4" id="KW-0808">Transferase</keyword>
<keyword evidence="1 4" id="KW-0489">Methyltransferase</keyword>
<evidence type="ECO:0000313" key="4">
    <source>
        <dbReference type="EMBL" id="NYI68785.1"/>
    </source>
</evidence>
<name>A0A7Z0D4N3_9MICO</name>
<gene>
    <name evidence="4" type="ORF">BJY26_003091</name>
</gene>
<dbReference type="Gene3D" id="3.40.50.150">
    <property type="entry name" value="Vaccinia Virus protein VP39"/>
    <property type="match status" value="1"/>
</dbReference>
<comment type="caution">
    <text evidence="4">The sequence shown here is derived from an EMBL/GenBank/DDBJ whole genome shotgun (WGS) entry which is preliminary data.</text>
</comment>